<evidence type="ECO:0000259" key="1">
    <source>
        <dbReference type="Pfam" id="PF01966"/>
    </source>
</evidence>
<dbReference type="EMBL" id="DQAY01000015">
    <property type="protein sequence ID" value="HCO21891.1"/>
    <property type="molecule type" value="Genomic_DNA"/>
</dbReference>
<dbReference type="Pfam" id="PF01966">
    <property type="entry name" value="HD"/>
    <property type="match status" value="1"/>
</dbReference>
<dbReference type="InterPro" id="IPR017670">
    <property type="entry name" value="Phosphonate_degrad-assoc"/>
</dbReference>
<name>A0A3D3QZ83_9PLAN</name>
<dbReference type="AlphaFoldDB" id="A0A3D3QZ83"/>
<dbReference type="Proteomes" id="UP000263642">
    <property type="component" value="Unassembled WGS sequence"/>
</dbReference>
<organism evidence="2 3">
    <name type="scientific">Gimesia maris</name>
    <dbReference type="NCBI Taxonomy" id="122"/>
    <lineage>
        <taxon>Bacteria</taxon>
        <taxon>Pseudomonadati</taxon>
        <taxon>Planctomycetota</taxon>
        <taxon>Planctomycetia</taxon>
        <taxon>Planctomycetales</taxon>
        <taxon>Planctomycetaceae</taxon>
        <taxon>Gimesia</taxon>
    </lineage>
</organism>
<comment type="caution">
    <text evidence="2">The sequence shown here is derived from an EMBL/GenBank/DDBJ whole genome shotgun (WGS) entry which is preliminary data.</text>
</comment>
<dbReference type="CDD" id="cd00077">
    <property type="entry name" value="HDc"/>
    <property type="match status" value="1"/>
</dbReference>
<dbReference type="InterPro" id="IPR003607">
    <property type="entry name" value="HD/PDEase_dom"/>
</dbReference>
<evidence type="ECO:0000313" key="3">
    <source>
        <dbReference type="Proteomes" id="UP000263642"/>
    </source>
</evidence>
<accession>A0A3D3QZ83</accession>
<feature type="domain" description="HD" evidence="1">
    <location>
        <begin position="34"/>
        <end position="104"/>
    </location>
</feature>
<protein>
    <submittedName>
        <fullName evidence="2">Phosphohydrolase</fullName>
    </submittedName>
</protein>
<dbReference type="GO" id="GO:0016787">
    <property type="term" value="F:hydrolase activity"/>
    <property type="evidence" value="ECO:0007669"/>
    <property type="project" value="UniProtKB-KW"/>
</dbReference>
<dbReference type="PANTHER" id="PTHR40202:SF1">
    <property type="entry name" value="HD DOMAIN-CONTAINING PROTEIN"/>
    <property type="match status" value="1"/>
</dbReference>
<dbReference type="RefSeq" id="WP_278438545.1">
    <property type="nucleotide sequence ID" value="NZ_CAXBMG010000017.1"/>
</dbReference>
<dbReference type="NCBIfam" id="TIGR03276">
    <property type="entry name" value="Phn-HD"/>
    <property type="match status" value="1"/>
</dbReference>
<gene>
    <name evidence="2" type="ORF">DIT97_02015</name>
</gene>
<reference evidence="2 3" key="1">
    <citation type="journal article" date="2018" name="Nat. Biotechnol.">
        <title>A standardized bacterial taxonomy based on genome phylogeny substantially revises the tree of life.</title>
        <authorList>
            <person name="Parks D.H."/>
            <person name="Chuvochina M."/>
            <person name="Waite D.W."/>
            <person name="Rinke C."/>
            <person name="Skarshewski A."/>
            <person name="Chaumeil P.A."/>
            <person name="Hugenholtz P."/>
        </authorList>
    </citation>
    <scope>NUCLEOTIDE SEQUENCE [LARGE SCALE GENOMIC DNA]</scope>
    <source>
        <strain evidence="2">UBA9375</strain>
    </source>
</reference>
<evidence type="ECO:0000313" key="2">
    <source>
        <dbReference type="EMBL" id="HCO21891.1"/>
    </source>
</evidence>
<keyword evidence="2" id="KW-0378">Hydrolase</keyword>
<sequence length="194" mass="21955">MSLNNPAEIIAEIRLRFQEKGANMYAGEAISQTEHALQTAFAAEQAGESAELIVAALLHDIGHLLHKHDEDCATQGIDDLHERIGAQWLNRYFPKDVTEPIRLHVAAKRYRCATDAEYVSRLSPASVLSLQLQGGPFDSAEQMEFEHNPWSQEALRLRNWDEAAKVPDFETPELEYFLTYVQRVLQQQTPDPGE</sequence>
<dbReference type="InterPro" id="IPR052567">
    <property type="entry name" value="OP_Dioxygenase"/>
</dbReference>
<dbReference type="InterPro" id="IPR006674">
    <property type="entry name" value="HD_domain"/>
</dbReference>
<dbReference type="SUPFAM" id="SSF109604">
    <property type="entry name" value="HD-domain/PDEase-like"/>
    <property type="match status" value="1"/>
</dbReference>
<dbReference type="PANTHER" id="PTHR40202">
    <property type="match status" value="1"/>
</dbReference>
<dbReference type="Gene3D" id="1.10.3210.10">
    <property type="entry name" value="Hypothetical protein af1432"/>
    <property type="match status" value="1"/>
</dbReference>
<proteinExistence type="predicted"/>